<proteinExistence type="predicted"/>
<protein>
    <submittedName>
        <fullName evidence="1">Macro domain-like protein</fullName>
    </submittedName>
</protein>
<comment type="caution">
    <text evidence="1">The sequence shown here is derived from an EMBL/GenBank/DDBJ whole genome shotgun (WGS) entry which is preliminary data.</text>
</comment>
<name>A0A9P5NLF5_GYMJU</name>
<dbReference type="Proteomes" id="UP000724874">
    <property type="component" value="Unassembled WGS sequence"/>
</dbReference>
<organism evidence="1 2">
    <name type="scientific">Gymnopilus junonius</name>
    <name type="common">Spectacular rustgill mushroom</name>
    <name type="synonym">Gymnopilus spectabilis subsp. junonius</name>
    <dbReference type="NCBI Taxonomy" id="109634"/>
    <lineage>
        <taxon>Eukaryota</taxon>
        <taxon>Fungi</taxon>
        <taxon>Dikarya</taxon>
        <taxon>Basidiomycota</taxon>
        <taxon>Agaricomycotina</taxon>
        <taxon>Agaricomycetes</taxon>
        <taxon>Agaricomycetidae</taxon>
        <taxon>Agaricales</taxon>
        <taxon>Agaricineae</taxon>
        <taxon>Hymenogastraceae</taxon>
        <taxon>Gymnopilus</taxon>
    </lineage>
</organism>
<dbReference type="Gene3D" id="3.40.220.10">
    <property type="entry name" value="Leucine Aminopeptidase, subunit E, domain 1"/>
    <property type="match status" value="1"/>
</dbReference>
<dbReference type="InterPro" id="IPR043472">
    <property type="entry name" value="Macro_dom-like"/>
</dbReference>
<evidence type="ECO:0000313" key="2">
    <source>
        <dbReference type="Proteomes" id="UP000724874"/>
    </source>
</evidence>
<gene>
    <name evidence="1" type="ORF">CPB84DRAFT_1732304</name>
</gene>
<keyword evidence="2" id="KW-1185">Reference proteome</keyword>
<accession>A0A9P5NLF5</accession>
<dbReference type="SUPFAM" id="SSF52949">
    <property type="entry name" value="Macro domain-like"/>
    <property type="match status" value="1"/>
</dbReference>
<dbReference type="AlphaFoldDB" id="A0A9P5NLF5"/>
<evidence type="ECO:0000313" key="1">
    <source>
        <dbReference type="EMBL" id="KAF8893196.1"/>
    </source>
</evidence>
<dbReference type="EMBL" id="JADNYJ010000067">
    <property type="protein sequence ID" value="KAF8893196.1"/>
    <property type="molecule type" value="Genomic_DNA"/>
</dbReference>
<reference evidence="1" key="1">
    <citation type="submission" date="2020-11" db="EMBL/GenBank/DDBJ databases">
        <authorList>
            <consortium name="DOE Joint Genome Institute"/>
            <person name="Ahrendt S."/>
            <person name="Riley R."/>
            <person name="Andreopoulos W."/>
            <person name="LaButti K."/>
            <person name="Pangilinan J."/>
            <person name="Ruiz-duenas F.J."/>
            <person name="Barrasa J.M."/>
            <person name="Sanchez-Garcia M."/>
            <person name="Camarero S."/>
            <person name="Miyauchi S."/>
            <person name="Serrano A."/>
            <person name="Linde D."/>
            <person name="Babiker R."/>
            <person name="Drula E."/>
            <person name="Ayuso-Fernandez I."/>
            <person name="Pacheco R."/>
            <person name="Padilla G."/>
            <person name="Ferreira P."/>
            <person name="Barriuso J."/>
            <person name="Kellner H."/>
            <person name="Castanera R."/>
            <person name="Alfaro M."/>
            <person name="Ramirez L."/>
            <person name="Pisabarro A.G."/>
            <person name="Kuo A."/>
            <person name="Tritt A."/>
            <person name="Lipzen A."/>
            <person name="He G."/>
            <person name="Yan M."/>
            <person name="Ng V."/>
            <person name="Cullen D."/>
            <person name="Martin F."/>
            <person name="Rosso M.-N."/>
            <person name="Henrissat B."/>
            <person name="Hibbett D."/>
            <person name="Martinez A.T."/>
            <person name="Grigoriev I.V."/>
        </authorList>
    </citation>
    <scope>NUCLEOTIDE SEQUENCE</scope>
    <source>
        <strain evidence="1">AH 44721</strain>
    </source>
</reference>
<sequence>MDNLHFILLDRSGILVEEWKIAFAEHVPEAIRDKFKMVTSNLSDLEGDDKQFDCIVSPANSYALLDGGFDYFLAEALSPDDVPAVTKHAQSILYSKWRGYAPPGSCTLIELEGSTFQDNVHQCSYIALCPTMRVPSSATWNREVIYNIMWSLLVTLDQHNSNAQGKPILKVLTTGLGTGVGNISAGKCAQQMALAVRDFVEACANPQKWSSLKWEDAKKYADDGHRTHRL</sequence>
<dbReference type="OrthoDB" id="6082470at2759"/>